<dbReference type="PROSITE" id="PS51257">
    <property type="entry name" value="PROKAR_LIPOPROTEIN"/>
    <property type="match status" value="1"/>
</dbReference>
<comment type="caution">
    <text evidence="4">The sequence shown here is derived from an EMBL/GenBank/DDBJ whole genome shotgun (WGS) entry which is preliminary data.</text>
</comment>
<dbReference type="AlphaFoldDB" id="A0A495JG74"/>
<keyword evidence="5" id="KW-1185">Reference proteome</keyword>
<dbReference type="InterPro" id="IPR023346">
    <property type="entry name" value="Lysozyme-like_dom_sf"/>
</dbReference>
<evidence type="ECO:0000256" key="1">
    <source>
        <dbReference type="SAM" id="MobiDB-lite"/>
    </source>
</evidence>
<reference evidence="4 5" key="1">
    <citation type="submission" date="2018-10" db="EMBL/GenBank/DDBJ databases">
        <title>Sequencing the genomes of 1000 actinobacteria strains.</title>
        <authorList>
            <person name="Klenk H.-P."/>
        </authorList>
    </citation>
    <scope>NUCLEOTIDE SEQUENCE [LARGE SCALE GENOMIC DNA]</scope>
    <source>
        <strain evidence="4 5">DSM 45175</strain>
    </source>
</reference>
<dbReference type="Proteomes" id="UP000277671">
    <property type="component" value="Unassembled WGS sequence"/>
</dbReference>
<gene>
    <name evidence="4" type="ORF">BDK92_1321</name>
</gene>
<feature type="compositionally biased region" description="Low complexity" evidence="1">
    <location>
        <begin position="71"/>
        <end position="84"/>
    </location>
</feature>
<keyword evidence="2" id="KW-0732">Signal</keyword>
<dbReference type="SUPFAM" id="SSF53955">
    <property type="entry name" value="Lysozyme-like"/>
    <property type="match status" value="1"/>
</dbReference>
<dbReference type="Pfam" id="PF01464">
    <property type="entry name" value="SLT"/>
    <property type="match status" value="1"/>
</dbReference>
<feature type="signal peptide" evidence="2">
    <location>
        <begin position="1"/>
        <end position="23"/>
    </location>
</feature>
<dbReference type="InterPro" id="IPR008258">
    <property type="entry name" value="Transglycosylase_SLT_dom_1"/>
</dbReference>
<dbReference type="RefSeq" id="WP_211349117.1">
    <property type="nucleotide sequence ID" value="NZ_RBKT01000001.1"/>
</dbReference>
<feature type="domain" description="Transglycosylase SLT" evidence="3">
    <location>
        <begin position="150"/>
        <end position="260"/>
    </location>
</feature>
<protein>
    <submittedName>
        <fullName evidence="4">Transglycosylase-like protein with SLT domain</fullName>
    </submittedName>
</protein>
<sequence>MGGWTRRIGVAAGVLLLVAAATGCGGGDSGDVEAVGAPVGVTVDGSAGPSAGEPTSAAPTGSTAEGLGAGPSRTPTPSATTSKPKTSKPKAPPKQVPKADVPPPPAIQPAPASCTAPKYVGTQASRAEVKAALTTAAGVSYWPVSAPEIKVPVALVKAIAWQESGWQSNIEACDGGVGLMQVMPGTADQVNNRFDKSLDIRKYQDNATLGANYLAWLIRYLGDLSGLGYSIDPADCVDHVDPCLLNAVISSYNMGPGTVLVEKPDGTYDLKVSNIRYTDNVRTLMTECECLAF</sequence>
<evidence type="ECO:0000259" key="3">
    <source>
        <dbReference type="Pfam" id="PF01464"/>
    </source>
</evidence>
<feature type="compositionally biased region" description="Pro residues" evidence="1">
    <location>
        <begin position="90"/>
        <end position="108"/>
    </location>
</feature>
<feature type="region of interest" description="Disordered" evidence="1">
    <location>
        <begin position="39"/>
        <end position="114"/>
    </location>
</feature>
<evidence type="ECO:0000313" key="4">
    <source>
        <dbReference type="EMBL" id="RKR87049.1"/>
    </source>
</evidence>
<proteinExistence type="predicted"/>
<organism evidence="4 5">
    <name type="scientific">Micromonospora pisi</name>
    <dbReference type="NCBI Taxonomy" id="589240"/>
    <lineage>
        <taxon>Bacteria</taxon>
        <taxon>Bacillati</taxon>
        <taxon>Actinomycetota</taxon>
        <taxon>Actinomycetes</taxon>
        <taxon>Micromonosporales</taxon>
        <taxon>Micromonosporaceae</taxon>
        <taxon>Micromonospora</taxon>
    </lineage>
</organism>
<dbReference type="EMBL" id="RBKT01000001">
    <property type="protein sequence ID" value="RKR87049.1"/>
    <property type="molecule type" value="Genomic_DNA"/>
</dbReference>
<dbReference type="PANTHER" id="PTHR37423:SF2">
    <property type="entry name" value="MEMBRANE-BOUND LYTIC MUREIN TRANSGLYCOSYLASE C"/>
    <property type="match status" value="1"/>
</dbReference>
<name>A0A495JG74_9ACTN</name>
<feature type="chain" id="PRO_5038399644" evidence="2">
    <location>
        <begin position="24"/>
        <end position="293"/>
    </location>
</feature>
<evidence type="ECO:0000256" key="2">
    <source>
        <dbReference type="SAM" id="SignalP"/>
    </source>
</evidence>
<accession>A0A495JG74</accession>
<evidence type="ECO:0000313" key="5">
    <source>
        <dbReference type="Proteomes" id="UP000277671"/>
    </source>
</evidence>
<dbReference type="Gene3D" id="1.10.530.10">
    <property type="match status" value="1"/>
</dbReference>
<dbReference type="PANTHER" id="PTHR37423">
    <property type="entry name" value="SOLUBLE LYTIC MUREIN TRANSGLYCOSYLASE-RELATED"/>
    <property type="match status" value="1"/>
</dbReference>